<dbReference type="InterPro" id="IPR000873">
    <property type="entry name" value="AMP-dep_synth/lig_dom"/>
</dbReference>
<evidence type="ECO:0000313" key="7">
    <source>
        <dbReference type="EMBL" id="KAK0613181.1"/>
    </source>
</evidence>
<dbReference type="GO" id="GO:0005737">
    <property type="term" value="C:cytoplasm"/>
    <property type="evidence" value="ECO:0007669"/>
    <property type="project" value="TreeGrafter"/>
</dbReference>
<feature type="domain" description="Carrier" evidence="6">
    <location>
        <begin position="1593"/>
        <end position="1669"/>
    </location>
</feature>
<protein>
    <submittedName>
        <fullName evidence="7">Peptide synthetase</fullName>
    </submittedName>
</protein>
<accession>A0AA39WD55</accession>
<dbReference type="Pfam" id="PF00501">
    <property type="entry name" value="AMP-binding"/>
    <property type="match status" value="1"/>
</dbReference>
<comment type="caution">
    <text evidence="7">The sequence shown here is derived from an EMBL/GenBank/DDBJ whole genome shotgun (WGS) entry which is preliminary data.</text>
</comment>
<dbReference type="Gene3D" id="3.30.300.30">
    <property type="match status" value="2"/>
</dbReference>
<evidence type="ECO:0000256" key="5">
    <source>
        <dbReference type="SAM" id="MobiDB-lite"/>
    </source>
</evidence>
<keyword evidence="1" id="KW-0596">Phosphopantetheine</keyword>
<dbReference type="PANTHER" id="PTHR45527">
    <property type="entry name" value="NONRIBOSOMAL PEPTIDE SYNTHETASE"/>
    <property type="match status" value="1"/>
</dbReference>
<feature type="domain" description="Carrier" evidence="6">
    <location>
        <begin position="774"/>
        <end position="850"/>
    </location>
</feature>
<organism evidence="7 8">
    <name type="scientific">Immersiella caudata</name>
    <dbReference type="NCBI Taxonomy" id="314043"/>
    <lineage>
        <taxon>Eukaryota</taxon>
        <taxon>Fungi</taxon>
        <taxon>Dikarya</taxon>
        <taxon>Ascomycota</taxon>
        <taxon>Pezizomycotina</taxon>
        <taxon>Sordariomycetes</taxon>
        <taxon>Sordariomycetidae</taxon>
        <taxon>Sordariales</taxon>
        <taxon>Lasiosphaeriaceae</taxon>
        <taxon>Immersiella</taxon>
    </lineage>
</organism>
<reference evidence="7" key="1">
    <citation type="submission" date="2023-06" db="EMBL/GenBank/DDBJ databases">
        <title>Genome-scale phylogeny and comparative genomics of the fungal order Sordariales.</title>
        <authorList>
            <consortium name="Lawrence Berkeley National Laboratory"/>
            <person name="Hensen N."/>
            <person name="Bonometti L."/>
            <person name="Westerberg I."/>
            <person name="Brannstrom I.O."/>
            <person name="Guillou S."/>
            <person name="Cros-Aarteil S."/>
            <person name="Calhoun S."/>
            <person name="Haridas S."/>
            <person name="Kuo A."/>
            <person name="Mondo S."/>
            <person name="Pangilinan J."/>
            <person name="Riley R."/>
            <person name="Labutti K."/>
            <person name="Andreopoulos B."/>
            <person name="Lipzen A."/>
            <person name="Chen C."/>
            <person name="Yanf M."/>
            <person name="Daum C."/>
            <person name="Ng V."/>
            <person name="Clum A."/>
            <person name="Steindorff A."/>
            <person name="Ohm R."/>
            <person name="Martin F."/>
            <person name="Silar P."/>
            <person name="Natvig D."/>
            <person name="Lalanne C."/>
            <person name="Gautier V."/>
            <person name="Ament-Velasquez S.L."/>
            <person name="Kruys A."/>
            <person name="Hutchinson M.I."/>
            <person name="Powell A.J."/>
            <person name="Barry K."/>
            <person name="Miller A.N."/>
            <person name="Grigoriev I.V."/>
            <person name="Debuchy R."/>
            <person name="Gladieux P."/>
            <person name="Thoren M.H."/>
            <person name="Johannesson H."/>
        </authorList>
    </citation>
    <scope>NUCLEOTIDE SEQUENCE</scope>
    <source>
        <strain evidence="7">CBS 606.72</strain>
    </source>
</reference>
<dbReference type="PROSITE" id="PS50075">
    <property type="entry name" value="CARRIER"/>
    <property type="match status" value="2"/>
</dbReference>
<keyword evidence="3" id="KW-0436">Ligase</keyword>
<comment type="similarity">
    <text evidence="4">Belongs to the NRP synthetase family.</text>
</comment>
<dbReference type="InterPro" id="IPR023213">
    <property type="entry name" value="CAT-like_dom_sf"/>
</dbReference>
<dbReference type="Gene3D" id="3.30.559.30">
    <property type="entry name" value="Nonribosomal peptide synthetase, condensation domain"/>
    <property type="match status" value="2"/>
</dbReference>
<dbReference type="SUPFAM" id="SSF56801">
    <property type="entry name" value="Acetyl-CoA synthetase-like"/>
    <property type="match status" value="2"/>
</dbReference>
<dbReference type="GO" id="GO:0043041">
    <property type="term" value="P:amino acid activation for nonribosomal peptide biosynthetic process"/>
    <property type="evidence" value="ECO:0007669"/>
    <property type="project" value="TreeGrafter"/>
</dbReference>
<dbReference type="InterPro" id="IPR009081">
    <property type="entry name" value="PP-bd_ACP"/>
</dbReference>
<dbReference type="FunFam" id="1.10.1200.10:FF:000005">
    <property type="entry name" value="Nonribosomal peptide synthetase 1"/>
    <property type="match status" value="2"/>
</dbReference>
<dbReference type="FunFam" id="3.30.300.30:FF:000015">
    <property type="entry name" value="Nonribosomal peptide synthase SidD"/>
    <property type="match status" value="1"/>
</dbReference>
<dbReference type="GO" id="GO:0031177">
    <property type="term" value="F:phosphopantetheine binding"/>
    <property type="evidence" value="ECO:0007669"/>
    <property type="project" value="InterPro"/>
</dbReference>
<dbReference type="Gene3D" id="1.10.1200.10">
    <property type="entry name" value="ACP-like"/>
    <property type="match status" value="2"/>
</dbReference>
<dbReference type="InterPro" id="IPR006162">
    <property type="entry name" value="Ppantetheine_attach_site"/>
</dbReference>
<dbReference type="GO" id="GO:0016874">
    <property type="term" value="F:ligase activity"/>
    <property type="evidence" value="ECO:0007669"/>
    <property type="project" value="UniProtKB-KW"/>
</dbReference>
<name>A0AA39WD55_9PEZI</name>
<dbReference type="Gene3D" id="3.30.559.10">
    <property type="entry name" value="Chloramphenicol acetyltransferase-like domain"/>
    <property type="match status" value="2"/>
</dbReference>
<dbReference type="SUPFAM" id="SSF47336">
    <property type="entry name" value="ACP-like"/>
    <property type="match status" value="2"/>
</dbReference>
<dbReference type="InterPro" id="IPR042099">
    <property type="entry name" value="ANL_N_sf"/>
</dbReference>
<dbReference type="InterPro" id="IPR056896">
    <property type="entry name" value="SIDD_N"/>
</dbReference>
<dbReference type="EMBL" id="JAULSU010000006">
    <property type="protein sequence ID" value="KAK0613181.1"/>
    <property type="molecule type" value="Genomic_DNA"/>
</dbReference>
<dbReference type="InterPro" id="IPR010071">
    <property type="entry name" value="AA_adenyl_dom"/>
</dbReference>
<dbReference type="Gene3D" id="3.40.50.12780">
    <property type="entry name" value="N-terminal domain of ligase-like"/>
    <property type="match status" value="1"/>
</dbReference>
<dbReference type="InterPro" id="IPR045851">
    <property type="entry name" value="AMP-bd_C_sf"/>
</dbReference>
<sequence length="2193" mass="237728">MPLNSNSANALHWSDAGTDTSGPYEITGLISSQPQPDAPTYPTGLREELVLLAWLVVLLRTREDGQATYSWAYNTREKTVGDEPSCMQLSSVKVLPNLQSNVGQVAAAITHHINTVATKPSADISGPASLFVSTGPLSKAPKGANDEPVLQLEIRLDGARLDVRPHWHSEGIYAFTITQHIETLVDTIKACVSNPDVTIQDLLGPTSYDLDTIWGWNSEVPQTYDRCMHDIISERAQTCLDKVAIASWDGSLTYAQIDRYSTFLAQRLRDEYGVQLHDFLPVCFEKSRWTVVAVLAVMKSGATLVMMDPSLPLARLQNMGKQVGAKVIISSTLQQDLAKEILPEGQHMVVEANAFKAMPDSFLQAPPKLPEVPPSALMYIIFTSGSTGTPKGVQISHRTYTSSAYPRAAAVGYSENSRVLDFASYAFDVSIDSMLLTLANGGCLCIPSDEDRLNDINGVIRQMQVNYAGITPSVARILDLDVIASLAALGLGGEAASAMDVNRWGQHTRIVIGYGPCECTIGCTVNSSAATGRDYITIGPGNGAAMWLVDPNDHDTLMPVGAVGELLVEGPIVGQGYLFDPEKTAAAFVHDPKWLVHGPRDHPGRTGRLYKTGDLGRYDPFGTGEIVFVGRKDTQVKLRGQRVELGEIESQLKARLPADVNVIAEVIAPAGAAASQHTLVAFIAPQSTKRDDSKEIESTPLSAELSDILFKANAEVSEVLPRYMVPNAYIPVNFIPTLISGKTDRKRLRQFGTTVDLRSLADQAAPVSAPGASKPLTDIGLRLQRAWGQILKVDSAAIRSDDNFFALGGDSLAAMKLVTLCREQGLDLSVTSTFGHPTLSAMAEVTCNIEQSSDDTKRAPFSMIPQPSEAARDEASQICRTESAKIEDMYPCTPTQESLFTFSLKSAEAYVAQRVARIPSHIDLSEWKRAWGAVIAATPVLRARLVQLQDNPALLQVVLSESITWHHSTDLQQYLESDRSEKMNLGDPLARYAIIESASSSGGDRHMVWTLHHVVYDGWSEPLLLTQVLSALKTSDSHTSQPAHMGDFVHYVHSTPESAMQSYWRSELRGATGPQFPKVPSRDFLPRPDTLLEGYIHLPEFPSVGSSGGGNFPFTPATLIRAAWALVSSQWAGSSDIVFGETLMGRDIPLPCVESIAGPLIATVPVRIRVDRDISIAEYLSSVQLGMLERAKYQHMGMQNIRRVSRDAQYAVESPMGIVIQPEADYTVGDELGFERSDPVLEAVHFNPYSLMLACGMRKGGVRVCASFDGRLVEGGVMERIMAQMEVVCGELRGGLDRKVGEIPSLLGGEELERIWRWNATPPLVRDGKGGLLGAGGGIKPGDTYPRAVVPWVCHPQNPSWLTPVGCVGELWLEGALLSGPDIIENPAWLVAGSSAVVGRAGRVQPTGDMVKMQEDGTLVFVGRKENVAPDEGHGVNVGDLEVHFGKYLPAQAKGAAVVVSSAETVDGEVGRRLVVFVEEAEDSGITVELVPNPPVLAVRLSDEETFEATVRARVSVDLVAALKRFDKFAQNSLASHLVPSAYVVVTNLPTRAGQLDRSMLAQLASALQGDSLNQARAGLQQAWTRNLADAKMSMSDSEIVLWAAWGRILGMDAEQIDVDDNFFRLGGDSVLAMKLVSHLRTQGHLLTVADIFQKMRLGDAAKALKLNYIQAAAKADVYKPFSTLGEMHVNEFLAEVVQPKLADPSWPVQDVYPVTDSQALDVKATTQAPRTSIQYTMLYFKDHVNRDRLVAACKELVSQHDILRTVFIEHESTLLQVVLSQLEATVDLRQADGDLEAFVTDLCNTQIESDFPLGSPFFRFLFVSGPDTNQHCLVIGLSHALYDGVSLPRLLQDLEALYAGTKPADFLPFSTYISHINTPSTRAAAATYWRSLLSQSALSLLPGLSPPSICSPRTRAVFKTAPVALPPPAISMSEITTSTILTASWSLLLARRLGTTDITFAAVTSGRTLNIPIAAESIIGPTYAFTPVRITFQPTWSALDLLRHVQSQYAASSAYDYLGFEQIAESCTEWPLDSFRSASVVNHQDWDDFDTMAFAGGECKVEIANPHGDTPWPIKVVSFVRGGQTHVGVVGVEEDEVLVGELVRELKGVVEELAVLGEGRIAVETVCETAVVDEGLEDAQGAADVVDSGKVNAGGNEGKEAKVTSEPEKGPGKAVESQLDSAKEERNSCRVL</sequence>
<dbReference type="CDD" id="cd19545">
    <property type="entry name" value="FUM14_C_NRPS-like"/>
    <property type="match status" value="1"/>
</dbReference>
<dbReference type="CDD" id="cd19542">
    <property type="entry name" value="CT_NRPS-like"/>
    <property type="match status" value="1"/>
</dbReference>
<evidence type="ECO:0000259" key="6">
    <source>
        <dbReference type="PROSITE" id="PS50075"/>
    </source>
</evidence>
<dbReference type="SUPFAM" id="SSF52777">
    <property type="entry name" value="CoA-dependent acyltransferases"/>
    <property type="match status" value="4"/>
</dbReference>
<dbReference type="Pfam" id="PF24895">
    <property type="entry name" value="SIDD_N"/>
    <property type="match status" value="1"/>
</dbReference>
<evidence type="ECO:0000313" key="8">
    <source>
        <dbReference type="Proteomes" id="UP001175000"/>
    </source>
</evidence>
<dbReference type="InterPro" id="IPR020845">
    <property type="entry name" value="AMP-binding_CS"/>
</dbReference>
<dbReference type="InterPro" id="IPR020806">
    <property type="entry name" value="PKS_PP-bd"/>
</dbReference>
<dbReference type="PROSITE" id="PS00012">
    <property type="entry name" value="PHOSPHOPANTETHEINE"/>
    <property type="match status" value="1"/>
</dbReference>
<dbReference type="InterPro" id="IPR001242">
    <property type="entry name" value="Condensation_dom"/>
</dbReference>
<keyword evidence="2" id="KW-0597">Phosphoprotein</keyword>
<dbReference type="GO" id="GO:0044550">
    <property type="term" value="P:secondary metabolite biosynthetic process"/>
    <property type="evidence" value="ECO:0007669"/>
    <property type="project" value="TreeGrafter"/>
</dbReference>
<evidence type="ECO:0000256" key="2">
    <source>
        <dbReference type="ARBA" id="ARBA00022553"/>
    </source>
</evidence>
<evidence type="ECO:0000256" key="4">
    <source>
        <dbReference type="ARBA" id="ARBA00029454"/>
    </source>
</evidence>
<evidence type="ECO:0000256" key="1">
    <source>
        <dbReference type="ARBA" id="ARBA00022450"/>
    </source>
</evidence>
<dbReference type="Pfam" id="PF00550">
    <property type="entry name" value="PP-binding"/>
    <property type="match status" value="2"/>
</dbReference>
<dbReference type="FunFam" id="3.40.50.12780:FF:000014">
    <property type="entry name" value="Nonribosomal peptide synthetase 1"/>
    <property type="match status" value="1"/>
</dbReference>
<dbReference type="Proteomes" id="UP001175000">
    <property type="component" value="Unassembled WGS sequence"/>
</dbReference>
<proteinExistence type="inferred from homology"/>
<feature type="compositionally biased region" description="Basic and acidic residues" evidence="5">
    <location>
        <begin position="2158"/>
        <end position="2172"/>
    </location>
</feature>
<gene>
    <name evidence="7" type="ORF">B0T14DRAFT_437412</name>
</gene>
<keyword evidence="8" id="KW-1185">Reference proteome</keyword>
<dbReference type="Pfam" id="PF00668">
    <property type="entry name" value="Condensation"/>
    <property type="match status" value="2"/>
</dbReference>
<dbReference type="PANTHER" id="PTHR45527:SF3">
    <property type="entry name" value="SIDEROPHORE SYNTHETASE (EUROFUNG)"/>
    <property type="match status" value="1"/>
</dbReference>
<dbReference type="NCBIfam" id="TIGR01733">
    <property type="entry name" value="AA-adenyl-dom"/>
    <property type="match status" value="1"/>
</dbReference>
<dbReference type="SMART" id="SM00823">
    <property type="entry name" value="PKS_PP"/>
    <property type="match status" value="2"/>
</dbReference>
<dbReference type="PROSITE" id="PS00455">
    <property type="entry name" value="AMP_BINDING"/>
    <property type="match status" value="1"/>
</dbReference>
<dbReference type="CDD" id="cd05918">
    <property type="entry name" value="A_NRPS_SidN3_like"/>
    <property type="match status" value="1"/>
</dbReference>
<feature type="region of interest" description="Disordered" evidence="5">
    <location>
        <begin position="2148"/>
        <end position="2193"/>
    </location>
</feature>
<feature type="compositionally biased region" description="Basic and acidic residues" evidence="5">
    <location>
        <begin position="2182"/>
        <end position="2193"/>
    </location>
</feature>
<dbReference type="FunFam" id="3.30.559.30:FF:000003">
    <property type="entry name" value="Nonribosomal peptide synthase SidD"/>
    <property type="match status" value="1"/>
</dbReference>
<dbReference type="InterPro" id="IPR036736">
    <property type="entry name" value="ACP-like_sf"/>
</dbReference>
<evidence type="ECO:0000256" key="3">
    <source>
        <dbReference type="ARBA" id="ARBA00022598"/>
    </source>
</evidence>